<organism evidence="2">
    <name type="scientific">Noctiluca scintillans</name>
    <name type="common">Sea sparkle</name>
    <name type="synonym">Red tide dinoflagellate</name>
    <dbReference type="NCBI Taxonomy" id="2966"/>
    <lineage>
        <taxon>Eukaryota</taxon>
        <taxon>Sar</taxon>
        <taxon>Alveolata</taxon>
        <taxon>Dinophyceae</taxon>
        <taxon>Noctilucales</taxon>
        <taxon>Noctilucaceae</taxon>
        <taxon>Noctiluca</taxon>
    </lineage>
</organism>
<protein>
    <submittedName>
        <fullName evidence="2">Uncharacterized protein</fullName>
    </submittedName>
</protein>
<reference evidence="2" key="1">
    <citation type="submission" date="2021-01" db="EMBL/GenBank/DDBJ databases">
        <authorList>
            <person name="Corre E."/>
            <person name="Pelletier E."/>
            <person name="Niang G."/>
            <person name="Scheremetjew M."/>
            <person name="Finn R."/>
            <person name="Kale V."/>
            <person name="Holt S."/>
            <person name="Cochrane G."/>
            <person name="Meng A."/>
            <person name="Brown T."/>
            <person name="Cohen L."/>
        </authorList>
    </citation>
    <scope>NUCLEOTIDE SEQUENCE</scope>
</reference>
<gene>
    <name evidence="2" type="ORF">NSCI0253_LOCUS15512</name>
</gene>
<sequence length="517" mass="56992">MMGREAFNIPSGDTRCRVGVMARWSVLGLVVPAFASVDGINKLGPALPGDPKYFVEISDLTVAPGTLVPAFESWINDYSVSITDPHQDVLFVIPELNLSKWDSLNTPRIILDGQNFEYNAIEPINMIVQLNNSIGPVDRTIVLKLKDPSGQALLGGLFPREHDYRIHITKPPVFEKVVCPQNIIVTDLKGNILTPVPLSHHDVCRVLYTFDMPEDAKGARLKVQCSEFATGLQIDGKKADPDVTFLASFEEGMVSESVLVQCMYEDPAWTHSKHLERTVEVTLQRSFNLSEVVVQMLVVGGAGVCENDRTHHFSCPLPADFETANLLVNCDNESVEKYLQSRVSGERYDVSSGIPLEIPAHSTYDLVLEAGDFNYVYAVDVGRASGTTTIGDGALCSTLSCPTGWRMREDAWTRHCSGSMCDSFLDTNECCYWAYPCTTFPCTGDYVLKPDAHVRFCIDGGCDAALDRDNCCELKTNIAQPLESKGPVVNVLAETVPDPSSRQTSRRMTDHDGPWLV</sequence>
<evidence type="ECO:0000313" key="2">
    <source>
        <dbReference type="EMBL" id="CAD8841164.1"/>
    </source>
</evidence>
<dbReference type="EMBL" id="HBFQ01022103">
    <property type="protein sequence ID" value="CAD8841164.1"/>
    <property type="molecule type" value="Transcribed_RNA"/>
</dbReference>
<dbReference type="AlphaFoldDB" id="A0A7S1A328"/>
<feature type="region of interest" description="Disordered" evidence="1">
    <location>
        <begin position="496"/>
        <end position="517"/>
    </location>
</feature>
<evidence type="ECO:0000256" key="1">
    <source>
        <dbReference type="SAM" id="MobiDB-lite"/>
    </source>
</evidence>
<feature type="compositionally biased region" description="Basic and acidic residues" evidence="1">
    <location>
        <begin position="507"/>
        <end position="517"/>
    </location>
</feature>
<proteinExistence type="predicted"/>
<accession>A0A7S1A328</accession>
<name>A0A7S1A328_NOCSC</name>